<comment type="subcellular location">
    <subcellularLocation>
        <location evidence="1">Membrane</location>
        <topology evidence="1">Multi-pass membrane protein</topology>
    </subcellularLocation>
</comment>
<feature type="compositionally biased region" description="Basic and acidic residues" evidence="5">
    <location>
        <begin position="61"/>
        <end position="79"/>
    </location>
</feature>
<protein>
    <recommendedName>
        <fullName evidence="7">Major facilitator superfamily (MFS) profile domain-containing protein</fullName>
    </recommendedName>
</protein>
<feature type="transmembrane region" description="Helical" evidence="6">
    <location>
        <begin position="260"/>
        <end position="280"/>
    </location>
</feature>
<evidence type="ECO:0000259" key="7">
    <source>
        <dbReference type="PROSITE" id="PS50850"/>
    </source>
</evidence>
<dbReference type="InterPro" id="IPR036259">
    <property type="entry name" value="MFS_trans_sf"/>
</dbReference>
<reference evidence="8 9" key="1">
    <citation type="submission" date="2016-06" db="EMBL/GenBank/DDBJ databases">
        <title>Evolution of pathogenesis and genome organization in the Tremellales.</title>
        <authorList>
            <person name="Cuomo C."/>
            <person name="Litvintseva A."/>
            <person name="Heitman J."/>
            <person name="Chen Y."/>
            <person name="Sun S."/>
            <person name="Springer D."/>
            <person name="Dromer F."/>
            <person name="Young S."/>
            <person name="Zeng Q."/>
            <person name="Chapman S."/>
            <person name="Gujja S."/>
            <person name="Saif S."/>
            <person name="Birren B."/>
        </authorList>
    </citation>
    <scope>NUCLEOTIDE SEQUENCE [LARGE SCALE GENOMIC DNA]</scope>
    <source>
        <strain evidence="8 9">ATCC 28783</strain>
    </source>
</reference>
<evidence type="ECO:0000256" key="4">
    <source>
        <dbReference type="ARBA" id="ARBA00023136"/>
    </source>
</evidence>
<dbReference type="Pfam" id="PF07690">
    <property type="entry name" value="MFS_1"/>
    <property type="match status" value="1"/>
</dbReference>
<keyword evidence="9" id="KW-1185">Reference proteome</keyword>
<evidence type="ECO:0000256" key="2">
    <source>
        <dbReference type="ARBA" id="ARBA00022692"/>
    </source>
</evidence>
<comment type="caution">
    <text evidence="8">The sequence shown here is derived from an EMBL/GenBank/DDBJ whole genome shotgun (WGS) entry which is preliminary data.</text>
</comment>
<feature type="compositionally biased region" description="Basic and acidic residues" evidence="5">
    <location>
        <begin position="21"/>
        <end position="47"/>
    </location>
</feature>
<dbReference type="SUPFAM" id="SSF103473">
    <property type="entry name" value="MFS general substrate transporter"/>
    <property type="match status" value="1"/>
</dbReference>
<evidence type="ECO:0000256" key="3">
    <source>
        <dbReference type="ARBA" id="ARBA00022989"/>
    </source>
</evidence>
<feature type="region of interest" description="Disordered" evidence="5">
    <location>
        <begin position="1"/>
        <end position="79"/>
    </location>
</feature>
<evidence type="ECO:0000256" key="5">
    <source>
        <dbReference type="SAM" id="MobiDB-lite"/>
    </source>
</evidence>
<accession>A0A4Q1BUT0</accession>
<feature type="transmembrane region" description="Helical" evidence="6">
    <location>
        <begin position="465"/>
        <end position="486"/>
    </location>
</feature>
<dbReference type="GO" id="GO:0022857">
    <property type="term" value="F:transmembrane transporter activity"/>
    <property type="evidence" value="ECO:0007669"/>
    <property type="project" value="InterPro"/>
</dbReference>
<dbReference type="InterPro" id="IPR020846">
    <property type="entry name" value="MFS_dom"/>
</dbReference>
<evidence type="ECO:0000313" key="9">
    <source>
        <dbReference type="Proteomes" id="UP000289152"/>
    </source>
</evidence>
<feature type="transmembrane region" description="Helical" evidence="6">
    <location>
        <begin position="232"/>
        <end position="254"/>
    </location>
</feature>
<feature type="transmembrane region" description="Helical" evidence="6">
    <location>
        <begin position="103"/>
        <end position="127"/>
    </location>
</feature>
<feature type="transmembrane region" description="Helical" evidence="6">
    <location>
        <begin position="399"/>
        <end position="420"/>
    </location>
</feature>
<dbReference type="PROSITE" id="PS50850">
    <property type="entry name" value="MFS"/>
    <property type="match status" value="1"/>
</dbReference>
<dbReference type="OrthoDB" id="3066029at2759"/>
<feature type="transmembrane region" description="Helical" evidence="6">
    <location>
        <begin position="139"/>
        <end position="158"/>
    </location>
</feature>
<dbReference type="Proteomes" id="UP000289152">
    <property type="component" value="Unassembled WGS sequence"/>
</dbReference>
<dbReference type="InterPro" id="IPR011701">
    <property type="entry name" value="MFS"/>
</dbReference>
<keyword evidence="3 6" id="KW-1133">Transmembrane helix</keyword>
<feature type="transmembrane region" description="Helical" evidence="6">
    <location>
        <begin position="354"/>
        <end position="378"/>
    </location>
</feature>
<dbReference type="VEuPathDB" id="FungiDB:TREMEDRAFT_13217"/>
<dbReference type="CDD" id="cd17323">
    <property type="entry name" value="MFS_Tpo1_MDR_like"/>
    <property type="match status" value="1"/>
</dbReference>
<dbReference type="PANTHER" id="PTHR23502">
    <property type="entry name" value="MAJOR FACILITATOR SUPERFAMILY"/>
    <property type="match status" value="1"/>
</dbReference>
<dbReference type="GO" id="GO:0005886">
    <property type="term" value="C:plasma membrane"/>
    <property type="evidence" value="ECO:0007669"/>
    <property type="project" value="TreeGrafter"/>
</dbReference>
<sequence length="630" mass="70016">MSASGESSKRSQQQGLHGILHHHDSRENPDRSDILHSHEGIHRRHEEEVEVEPVIQEIDLSDVKEDKEEKEEKELKMEDDIEKQKEERVLDIYDRFTPRKKKMIVAIVSYSAFLAPFTSSVFLPSIPQMASDLKTTATVINYTVAIFIATIGIAPVVWSPLAGFYGRKPIYLAAMPLMIAASIGVGRSRNIADIIGTRILQGIGSSCVLAVGAGTIGDIFRPTERANAMGWFYMGALCGPSLSPVLGGILTEYTRPGWRLVQYILAGAGAISFFLTLFFLPETSHPPLPHDTMRAKTGKKFVIYWFNPLTSLGLFRWPNIVAATFVSSCVLLDTYVLNVPLTTVFKEQYHIDNVAVSGCFYLVMGGGNWIGARFAGPYADKQLRKYIAKRGYRRAEDRLPIIVIGTGLLMPVTLLIYGWLVQTRKGGLAPSLIMLFINGFGQMCALTPINTYAIDAMQTRSAEVIAVNNCVRYLFAAGASAVLLPIANAIGWGWTMTITSVICWMACGMILLMLKYGTAWREKANAKYGIQPRDGERPNPYWPIESVESVDKVHSVDFVDSTSEKMDVEKESESDQHHDEQHEEPSRLLPRVEMKNPRSGRDRDTRVEMPAVEEVLRRTVSLSGASVHGG</sequence>
<feature type="transmembrane region" description="Helical" evidence="6">
    <location>
        <begin position="492"/>
        <end position="514"/>
    </location>
</feature>
<dbReference type="Gene3D" id="1.20.1250.20">
    <property type="entry name" value="MFS general substrate transporter like domains"/>
    <property type="match status" value="1"/>
</dbReference>
<proteinExistence type="predicted"/>
<feature type="transmembrane region" description="Helical" evidence="6">
    <location>
        <begin position="199"/>
        <end position="220"/>
    </location>
</feature>
<dbReference type="EMBL" id="SDIL01000006">
    <property type="protein sequence ID" value="RXK41756.1"/>
    <property type="molecule type" value="Genomic_DNA"/>
</dbReference>
<feature type="transmembrane region" description="Helical" evidence="6">
    <location>
        <begin position="432"/>
        <end position="453"/>
    </location>
</feature>
<keyword evidence="4 6" id="KW-0472">Membrane</keyword>
<evidence type="ECO:0000256" key="6">
    <source>
        <dbReference type="SAM" id="Phobius"/>
    </source>
</evidence>
<dbReference type="PANTHER" id="PTHR23502:SF64">
    <property type="entry name" value="TRANSPORTER, PUTATIVE (AFU_ORTHOLOGUE AFUA_3G11760)-RELATED"/>
    <property type="match status" value="1"/>
</dbReference>
<evidence type="ECO:0000256" key="1">
    <source>
        <dbReference type="ARBA" id="ARBA00004141"/>
    </source>
</evidence>
<dbReference type="InParanoid" id="A0A4Q1BUT0"/>
<feature type="compositionally biased region" description="Basic and acidic residues" evidence="5">
    <location>
        <begin position="561"/>
        <end position="607"/>
    </location>
</feature>
<evidence type="ECO:0000313" key="8">
    <source>
        <dbReference type="EMBL" id="RXK41756.1"/>
    </source>
</evidence>
<organism evidence="8 9">
    <name type="scientific">Tremella mesenterica</name>
    <name type="common">Jelly fungus</name>
    <dbReference type="NCBI Taxonomy" id="5217"/>
    <lineage>
        <taxon>Eukaryota</taxon>
        <taxon>Fungi</taxon>
        <taxon>Dikarya</taxon>
        <taxon>Basidiomycota</taxon>
        <taxon>Agaricomycotina</taxon>
        <taxon>Tremellomycetes</taxon>
        <taxon>Tremellales</taxon>
        <taxon>Tremellaceae</taxon>
        <taxon>Tremella</taxon>
    </lineage>
</organism>
<dbReference type="AlphaFoldDB" id="A0A4Q1BUT0"/>
<name>A0A4Q1BUT0_TREME</name>
<feature type="transmembrane region" description="Helical" evidence="6">
    <location>
        <begin position="301"/>
        <end position="318"/>
    </location>
</feature>
<feature type="region of interest" description="Disordered" evidence="5">
    <location>
        <begin position="561"/>
        <end position="610"/>
    </location>
</feature>
<feature type="domain" description="Major facilitator superfamily (MFS) profile" evidence="7">
    <location>
        <begin position="104"/>
        <end position="518"/>
    </location>
</feature>
<gene>
    <name evidence="8" type="ORF">M231_00991</name>
</gene>
<keyword evidence="2 6" id="KW-0812">Transmembrane</keyword>
<feature type="transmembrane region" description="Helical" evidence="6">
    <location>
        <begin position="170"/>
        <end position="187"/>
    </location>
</feature>